<dbReference type="EMBL" id="CAACVG010002644">
    <property type="protein sequence ID" value="VEN36744.1"/>
    <property type="molecule type" value="Genomic_DNA"/>
</dbReference>
<dbReference type="GO" id="GO:0080008">
    <property type="term" value="C:Cul4-RING E3 ubiquitin ligase complex"/>
    <property type="evidence" value="ECO:0007669"/>
    <property type="project" value="TreeGrafter"/>
</dbReference>
<accession>A0A653BMN5</accession>
<evidence type="ECO:0000313" key="4">
    <source>
        <dbReference type="Proteomes" id="UP000410492"/>
    </source>
</evidence>
<sequence>MKEIQQQVDMLFQNMPYRSHWAPVDQLLKLGAVTLLLKIIAFAYEWNYSGRAETVRSALDVLAIACVIPKVQMLNEHNSWSCRRRNCSRRRCSKGCLASDRELCVCSYQQSWR</sequence>
<dbReference type="InterPro" id="IPR033270">
    <property type="entry name" value="VPRBP/DCAF1"/>
</dbReference>
<protein>
    <submittedName>
        <fullName evidence="3">Uncharacterized protein</fullName>
    </submittedName>
</protein>
<dbReference type="GO" id="GO:0016567">
    <property type="term" value="P:protein ubiquitination"/>
    <property type="evidence" value="ECO:0007669"/>
    <property type="project" value="InterPro"/>
</dbReference>
<dbReference type="PANTHER" id="PTHR13129:SF4">
    <property type="entry name" value="DDB1- AND CUL4-ASSOCIATED FACTOR 1"/>
    <property type="match status" value="1"/>
</dbReference>
<dbReference type="GO" id="GO:0005634">
    <property type="term" value="C:nucleus"/>
    <property type="evidence" value="ECO:0007669"/>
    <property type="project" value="UniProtKB-SubCell"/>
</dbReference>
<proteinExistence type="predicted"/>
<keyword evidence="4" id="KW-1185">Reference proteome</keyword>
<dbReference type="AlphaFoldDB" id="A0A653BMN5"/>
<evidence type="ECO:0000256" key="2">
    <source>
        <dbReference type="ARBA" id="ARBA00023242"/>
    </source>
</evidence>
<evidence type="ECO:0000313" key="3">
    <source>
        <dbReference type="EMBL" id="VEN36744.1"/>
    </source>
</evidence>
<organism evidence="3 4">
    <name type="scientific">Callosobruchus maculatus</name>
    <name type="common">Southern cowpea weevil</name>
    <name type="synonym">Pulse bruchid</name>
    <dbReference type="NCBI Taxonomy" id="64391"/>
    <lineage>
        <taxon>Eukaryota</taxon>
        <taxon>Metazoa</taxon>
        <taxon>Ecdysozoa</taxon>
        <taxon>Arthropoda</taxon>
        <taxon>Hexapoda</taxon>
        <taxon>Insecta</taxon>
        <taxon>Pterygota</taxon>
        <taxon>Neoptera</taxon>
        <taxon>Endopterygota</taxon>
        <taxon>Coleoptera</taxon>
        <taxon>Polyphaga</taxon>
        <taxon>Cucujiformia</taxon>
        <taxon>Chrysomeloidea</taxon>
        <taxon>Chrysomelidae</taxon>
        <taxon>Bruchinae</taxon>
        <taxon>Bruchini</taxon>
        <taxon>Callosobruchus</taxon>
    </lineage>
</organism>
<reference evidence="3 4" key="1">
    <citation type="submission" date="2019-01" db="EMBL/GenBank/DDBJ databases">
        <authorList>
            <person name="Sayadi A."/>
        </authorList>
    </citation>
    <scope>NUCLEOTIDE SEQUENCE [LARGE SCALE GENOMIC DNA]</scope>
</reference>
<dbReference type="OrthoDB" id="27563at2759"/>
<comment type="subcellular location">
    <subcellularLocation>
        <location evidence="1">Nucleus</location>
    </subcellularLocation>
</comment>
<keyword evidence="2" id="KW-0539">Nucleus</keyword>
<name>A0A653BMN5_CALMS</name>
<dbReference type="Proteomes" id="UP000410492">
    <property type="component" value="Unassembled WGS sequence"/>
</dbReference>
<gene>
    <name evidence="3" type="ORF">CALMAC_LOCUS2243</name>
</gene>
<dbReference type="PANTHER" id="PTHR13129">
    <property type="entry name" value="VPRBP PROTEIN-RELATED"/>
    <property type="match status" value="1"/>
</dbReference>
<evidence type="ECO:0000256" key="1">
    <source>
        <dbReference type="ARBA" id="ARBA00004123"/>
    </source>
</evidence>